<dbReference type="Gramene" id="AET1Gv20004400.5">
    <property type="protein sequence ID" value="AET1Gv20004400.5"/>
    <property type="gene ID" value="AET1Gv20004400"/>
</dbReference>
<dbReference type="EnsemblPlants" id="AET1Gv20004400.5">
    <property type="protein sequence ID" value="AET1Gv20004400.5"/>
    <property type="gene ID" value="AET1Gv20004400"/>
</dbReference>
<comment type="similarity">
    <text evidence="1">Belongs to the disease resistance NB-LRR family.</text>
</comment>
<feature type="domain" description="Disease resistance N-terminal" evidence="6">
    <location>
        <begin position="8"/>
        <end position="88"/>
    </location>
</feature>
<accession>A0A452XI40</accession>
<dbReference type="Pfam" id="PF18052">
    <property type="entry name" value="Rx_N"/>
    <property type="match status" value="1"/>
</dbReference>
<evidence type="ECO:0000313" key="7">
    <source>
        <dbReference type="EnsemblPlants" id="AET1Gv20004400.5"/>
    </source>
</evidence>
<proteinExistence type="inferred from homology"/>
<dbReference type="Gene3D" id="1.20.5.4130">
    <property type="match status" value="1"/>
</dbReference>
<keyword evidence="2" id="KW-0433">Leucine-rich repeat</keyword>
<evidence type="ECO:0000259" key="6">
    <source>
        <dbReference type="Pfam" id="PF18052"/>
    </source>
</evidence>
<evidence type="ECO:0000256" key="5">
    <source>
        <dbReference type="ARBA" id="ARBA00022821"/>
    </source>
</evidence>
<keyword evidence="5" id="KW-0611">Plant defense</keyword>
<reference evidence="8" key="1">
    <citation type="journal article" date="2014" name="Science">
        <title>Ancient hybridizations among the ancestral genomes of bread wheat.</title>
        <authorList>
            <consortium name="International Wheat Genome Sequencing Consortium,"/>
            <person name="Marcussen T."/>
            <person name="Sandve S.R."/>
            <person name="Heier L."/>
            <person name="Spannagl M."/>
            <person name="Pfeifer M."/>
            <person name="Jakobsen K.S."/>
            <person name="Wulff B.B."/>
            <person name="Steuernagel B."/>
            <person name="Mayer K.F."/>
            <person name="Olsen O.A."/>
        </authorList>
    </citation>
    <scope>NUCLEOTIDE SEQUENCE [LARGE SCALE GENOMIC DNA]</scope>
    <source>
        <strain evidence="8">cv. AL8/78</strain>
    </source>
</reference>
<dbReference type="InterPro" id="IPR041118">
    <property type="entry name" value="Rx_N"/>
</dbReference>
<keyword evidence="4" id="KW-0547">Nucleotide-binding</keyword>
<protein>
    <recommendedName>
        <fullName evidence="6">Disease resistance N-terminal domain-containing protein</fullName>
    </recommendedName>
</protein>
<dbReference type="PANTHER" id="PTHR19338:SF21">
    <property type="entry name" value="OS10G0124400 PROTEIN"/>
    <property type="match status" value="1"/>
</dbReference>
<reference evidence="8" key="2">
    <citation type="journal article" date="2017" name="Nat. Plants">
        <title>The Aegilops tauschii genome reveals multiple impacts of transposons.</title>
        <authorList>
            <person name="Zhao G."/>
            <person name="Zou C."/>
            <person name="Li K."/>
            <person name="Wang K."/>
            <person name="Li T."/>
            <person name="Gao L."/>
            <person name="Zhang X."/>
            <person name="Wang H."/>
            <person name="Yang Z."/>
            <person name="Liu X."/>
            <person name="Jiang W."/>
            <person name="Mao L."/>
            <person name="Kong X."/>
            <person name="Jiao Y."/>
            <person name="Jia J."/>
        </authorList>
    </citation>
    <scope>NUCLEOTIDE SEQUENCE [LARGE SCALE GENOMIC DNA]</scope>
    <source>
        <strain evidence="8">cv. AL8/78</strain>
    </source>
</reference>
<evidence type="ECO:0000256" key="2">
    <source>
        <dbReference type="ARBA" id="ARBA00022614"/>
    </source>
</evidence>
<dbReference type="Proteomes" id="UP000015105">
    <property type="component" value="Chromosome 1D"/>
</dbReference>
<dbReference type="PANTHER" id="PTHR19338">
    <property type="entry name" value="TRANSLOCASE OF INNER MITOCHONDRIAL MEMBRANE 13 HOMOLOG"/>
    <property type="match status" value="1"/>
</dbReference>
<dbReference type="AlphaFoldDB" id="A0A452XI40"/>
<keyword evidence="8" id="KW-1185">Reference proteome</keyword>
<dbReference type="GO" id="GO:0000166">
    <property type="term" value="F:nucleotide binding"/>
    <property type="evidence" value="ECO:0007669"/>
    <property type="project" value="UniProtKB-KW"/>
</dbReference>
<reference evidence="7" key="3">
    <citation type="journal article" date="2017" name="Nature">
        <title>Genome sequence of the progenitor of the wheat D genome Aegilops tauschii.</title>
        <authorList>
            <person name="Luo M.C."/>
            <person name="Gu Y.Q."/>
            <person name="Puiu D."/>
            <person name="Wang H."/>
            <person name="Twardziok S.O."/>
            <person name="Deal K.R."/>
            <person name="Huo N."/>
            <person name="Zhu T."/>
            <person name="Wang L."/>
            <person name="Wang Y."/>
            <person name="McGuire P.E."/>
            <person name="Liu S."/>
            <person name="Long H."/>
            <person name="Ramasamy R.K."/>
            <person name="Rodriguez J.C."/>
            <person name="Van S.L."/>
            <person name="Yuan L."/>
            <person name="Wang Z."/>
            <person name="Xia Z."/>
            <person name="Xiao L."/>
            <person name="Anderson O.D."/>
            <person name="Ouyang S."/>
            <person name="Liang Y."/>
            <person name="Zimin A.V."/>
            <person name="Pertea G."/>
            <person name="Qi P."/>
            <person name="Bennetzen J.L."/>
            <person name="Dai X."/>
            <person name="Dawson M.W."/>
            <person name="Muller H.G."/>
            <person name="Kugler K."/>
            <person name="Rivarola-Duarte L."/>
            <person name="Spannagl M."/>
            <person name="Mayer K.F.X."/>
            <person name="Lu F.H."/>
            <person name="Bevan M.W."/>
            <person name="Leroy P."/>
            <person name="Li P."/>
            <person name="You F.M."/>
            <person name="Sun Q."/>
            <person name="Liu Z."/>
            <person name="Lyons E."/>
            <person name="Wicker T."/>
            <person name="Salzberg S.L."/>
            <person name="Devos K.M."/>
            <person name="Dvorak J."/>
        </authorList>
    </citation>
    <scope>NUCLEOTIDE SEQUENCE [LARGE SCALE GENOMIC DNA]</scope>
    <source>
        <strain evidence="7">cv. AL8/78</strain>
    </source>
</reference>
<organism evidence="7 8">
    <name type="scientific">Aegilops tauschii subsp. strangulata</name>
    <name type="common">Goatgrass</name>
    <dbReference type="NCBI Taxonomy" id="200361"/>
    <lineage>
        <taxon>Eukaryota</taxon>
        <taxon>Viridiplantae</taxon>
        <taxon>Streptophyta</taxon>
        <taxon>Embryophyta</taxon>
        <taxon>Tracheophyta</taxon>
        <taxon>Spermatophyta</taxon>
        <taxon>Magnoliopsida</taxon>
        <taxon>Liliopsida</taxon>
        <taxon>Poales</taxon>
        <taxon>Poaceae</taxon>
        <taxon>BOP clade</taxon>
        <taxon>Pooideae</taxon>
        <taxon>Triticodae</taxon>
        <taxon>Triticeae</taxon>
        <taxon>Triticinae</taxon>
        <taxon>Aegilops</taxon>
    </lineage>
</organism>
<evidence type="ECO:0000256" key="1">
    <source>
        <dbReference type="ARBA" id="ARBA00008894"/>
    </source>
</evidence>
<reference evidence="7" key="4">
    <citation type="submission" date="2019-03" db="UniProtKB">
        <authorList>
            <consortium name="EnsemblPlants"/>
        </authorList>
    </citation>
    <scope>IDENTIFICATION</scope>
</reference>
<evidence type="ECO:0000256" key="4">
    <source>
        <dbReference type="ARBA" id="ARBA00022741"/>
    </source>
</evidence>
<evidence type="ECO:0000313" key="8">
    <source>
        <dbReference type="Proteomes" id="UP000015105"/>
    </source>
</evidence>
<dbReference type="GO" id="GO:0006952">
    <property type="term" value="P:defense response"/>
    <property type="evidence" value="ECO:0007669"/>
    <property type="project" value="UniProtKB-KW"/>
</dbReference>
<reference evidence="7" key="5">
    <citation type="journal article" date="2021" name="G3 (Bethesda)">
        <title>Aegilops tauschii genome assembly Aet v5.0 features greater sequence contiguity and improved annotation.</title>
        <authorList>
            <person name="Wang L."/>
            <person name="Zhu T."/>
            <person name="Rodriguez J.C."/>
            <person name="Deal K.R."/>
            <person name="Dubcovsky J."/>
            <person name="McGuire P.E."/>
            <person name="Lux T."/>
            <person name="Spannagl M."/>
            <person name="Mayer K.F.X."/>
            <person name="Baldrich P."/>
            <person name="Meyers B.C."/>
            <person name="Huo N."/>
            <person name="Gu Y.Q."/>
            <person name="Zhou H."/>
            <person name="Devos K.M."/>
            <person name="Bennetzen J.L."/>
            <person name="Unver T."/>
            <person name="Budak H."/>
            <person name="Gulick P.J."/>
            <person name="Galiba G."/>
            <person name="Kalapos B."/>
            <person name="Nelson D.R."/>
            <person name="Li P."/>
            <person name="You F.M."/>
            <person name="Luo M.C."/>
            <person name="Dvorak J."/>
        </authorList>
    </citation>
    <scope>NUCLEOTIDE SEQUENCE [LARGE SCALE GENOMIC DNA]</scope>
    <source>
        <strain evidence="7">cv. AL8/78</strain>
    </source>
</reference>
<evidence type="ECO:0000256" key="3">
    <source>
        <dbReference type="ARBA" id="ARBA00022737"/>
    </source>
</evidence>
<sequence>TQAMEAAMIPLIKKLGGLLADEYNLEKRVRKRVESLITELEMMHAVLRKISAKPAELFDEEVLIWNSWIRHCSYHMEDAVDAFIVRVED</sequence>
<keyword evidence="3" id="KW-0677">Repeat</keyword>
<name>A0A452XI40_AEGTS</name>